<dbReference type="Proteomes" id="UP000298616">
    <property type="component" value="Chromosome"/>
</dbReference>
<gene>
    <name evidence="13" type="ORF">DCC35_00210</name>
</gene>
<dbReference type="InterPro" id="IPR005467">
    <property type="entry name" value="His_kinase_dom"/>
</dbReference>
<evidence type="ECO:0000256" key="3">
    <source>
        <dbReference type="ARBA" id="ARBA00022553"/>
    </source>
</evidence>
<keyword evidence="14" id="KW-1185">Reference proteome</keyword>
<sequence length="1391" mass="158709">MSSYHHIKKVFFIPTIFQSIILLILLTYLPAFSQNTYSPVITDPIQENWRYVNFDELNGKGVRCLTSLNKGEEVWFGLDSGAVQYDGYNWKYFKIKDGLPGTPVQKISASPKDEIVAATQGGLARYNKDKWNTIFQLKHTSLEFTSIEHLKSGNIACGSNKGLFLVTEEKIYLFTTVEKWNSLKEDKSIFDFVPVPETLLPQGVFNNFHDVLELSSGQLWLATTFLLEDEKGDVLTVSESEIISGEINNYNRLSNYYSLDFGYEQQFFQQDNGAVWIINKSNKIPAARFLNGKWEYISYGEKFGDDEYSESIVQTSDGKIWIAGIGNLYSLDKNNNWKKYSFQTSNIPQGHIGLHTGDNLDLWIFGKQSTVTMVDLSFNKWITYEGLNFQGQSSDGTKWFLSFEGNVISNNQQAWIIHNDENSLMDDPVSLFITSEDKVWAVGSQKNKATAGYLSNGVWRNFILDSLSWGVDYRAFTEASDGSVWVGASPDVFLEKGQHGGLAQIIRPYGKNPEIIYHKARTNGLQQLNAYGITQTADKRIWIGGSALNYFNGHKWNHLNNPKLNNFVNTLTYSENHGLLVGSRQHGLFIHHNDTWENYHVGNGLLSNTIISIAADNNSKEIWVATDKDFSYFNGNSWINKIFPEALTFTHEGGKIHITEENDLWISRSFRTWKRRSYTGMQPGEIIKNNFLTHRFRRDTIAPETYIISYSKEVDKAGITSIFWNGRHYFNREDPEDLYFSYKINDNTWSDFSHETNHTFTELSDGDYTFMVRAMDSDGNIDPTPEIINFTVAPPIWKQAWFILLILTFLIIVGFYQYQITKKRKHLLELNNSLTNANYDLEIQNNEIERQRDSLSELIKKNNELALAKLKFFTNITHEFRTPLSLILGPVEQLLSNKPDNKKLSNSYNLIKKNALRLHRLINQLLEIRRIETGTLQLNLKKADIVVFLKEIKMLFKPKAQGDGIALSFKSEFSSLEIYFDPDKIEKIIFNLLSNAFKHTLKGGKISLEILKPDPGQKNFIKIKVSDSGQGIDSGIKELIFERFTVGDSVSTEEIEESSGIGLSYIKDLIEFHKGTITVESKKGIGTEFIAQIPVDLKPETSSEESTFKLDKTIDAKIMATKSLLSYNIETEPLDGKVVLIVEDHKDMRFFIANLLENEYRVLTAADGSEGLQVLQEEYVDLIISDVMMPEIDGITFCNNVKSDPATSHIPVILLTALAVDEKRIDGYESGADSYLVKPFNPELLKARVKNLIEAQEELKKRFSEDLRFKPKDVIVSSFDEEFLDKLASLMEKNIAESDFDIASLCEMMGMSHMHFIRKVKQLTGKKPKDLLKSFRLSRAKQLLEQNKINVSEVGYMVGYDVPNSFTRAFKNEFGISPSQFAQNHSNEIDI</sequence>
<feature type="transmembrane region" description="Helical" evidence="9">
    <location>
        <begin position="800"/>
        <end position="818"/>
    </location>
</feature>
<dbReference type="Gene3D" id="3.40.50.2300">
    <property type="match status" value="1"/>
</dbReference>
<organism evidence="13 14">
    <name type="scientific">Mangrovivirga cuniculi</name>
    <dbReference type="NCBI Taxonomy" id="2715131"/>
    <lineage>
        <taxon>Bacteria</taxon>
        <taxon>Pseudomonadati</taxon>
        <taxon>Bacteroidota</taxon>
        <taxon>Cytophagia</taxon>
        <taxon>Cytophagales</taxon>
        <taxon>Mangrovivirgaceae</taxon>
        <taxon>Mangrovivirga</taxon>
    </lineage>
</organism>
<feature type="domain" description="Histidine kinase" evidence="11">
    <location>
        <begin position="875"/>
        <end position="1097"/>
    </location>
</feature>
<dbReference type="Pfam" id="PF00072">
    <property type="entry name" value="Response_reg"/>
    <property type="match status" value="1"/>
</dbReference>
<dbReference type="PANTHER" id="PTHR43547">
    <property type="entry name" value="TWO-COMPONENT HISTIDINE KINASE"/>
    <property type="match status" value="1"/>
</dbReference>
<dbReference type="EMBL" id="CP028923">
    <property type="protein sequence ID" value="QCK13282.1"/>
    <property type="molecule type" value="Genomic_DNA"/>
</dbReference>
<dbReference type="InterPro" id="IPR003594">
    <property type="entry name" value="HATPase_dom"/>
</dbReference>
<dbReference type="PROSITE" id="PS00041">
    <property type="entry name" value="HTH_ARAC_FAMILY_1"/>
    <property type="match status" value="1"/>
</dbReference>
<dbReference type="GO" id="GO:0043565">
    <property type="term" value="F:sequence-specific DNA binding"/>
    <property type="evidence" value="ECO:0007669"/>
    <property type="project" value="InterPro"/>
</dbReference>
<dbReference type="InterPro" id="IPR015943">
    <property type="entry name" value="WD40/YVTN_repeat-like_dom_sf"/>
</dbReference>
<dbReference type="InterPro" id="IPR003661">
    <property type="entry name" value="HisK_dim/P_dom"/>
</dbReference>
<keyword evidence="9" id="KW-0812">Transmembrane</keyword>
<evidence type="ECO:0000259" key="12">
    <source>
        <dbReference type="PROSITE" id="PS50110"/>
    </source>
</evidence>
<dbReference type="InterPro" id="IPR009057">
    <property type="entry name" value="Homeodomain-like_sf"/>
</dbReference>
<dbReference type="PANTHER" id="PTHR43547:SF2">
    <property type="entry name" value="HYBRID SIGNAL TRANSDUCTION HISTIDINE KINASE C"/>
    <property type="match status" value="1"/>
</dbReference>
<dbReference type="SUPFAM" id="SSF47384">
    <property type="entry name" value="Homodimeric domain of signal transducing histidine kinase"/>
    <property type="match status" value="1"/>
</dbReference>
<dbReference type="SUPFAM" id="SSF46689">
    <property type="entry name" value="Homeodomain-like"/>
    <property type="match status" value="1"/>
</dbReference>
<comment type="catalytic activity">
    <reaction evidence="1">
        <text>ATP + protein L-histidine = ADP + protein N-phospho-L-histidine.</text>
        <dbReference type="EC" id="2.7.13.3"/>
    </reaction>
</comment>
<evidence type="ECO:0000313" key="13">
    <source>
        <dbReference type="EMBL" id="QCK13282.1"/>
    </source>
</evidence>
<dbReference type="Pfam" id="PF00512">
    <property type="entry name" value="HisKA"/>
    <property type="match status" value="1"/>
</dbReference>
<dbReference type="Pfam" id="PF07495">
    <property type="entry name" value="Y_Y_Y"/>
    <property type="match status" value="1"/>
</dbReference>
<dbReference type="SUPFAM" id="SSF55874">
    <property type="entry name" value="ATPase domain of HSP90 chaperone/DNA topoisomerase II/histidine kinase"/>
    <property type="match status" value="1"/>
</dbReference>
<dbReference type="InterPro" id="IPR013783">
    <property type="entry name" value="Ig-like_fold"/>
</dbReference>
<evidence type="ECO:0000256" key="7">
    <source>
        <dbReference type="PROSITE-ProRule" id="PRU00169"/>
    </source>
</evidence>
<feature type="domain" description="Response regulatory" evidence="12">
    <location>
        <begin position="1138"/>
        <end position="1253"/>
    </location>
</feature>
<evidence type="ECO:0000256" key="9">
    <source>
        <dbReference type="SAM" id="Phobius"/>
    </source>
</evidence>
<keyword evidence="6" id="KW-0804">Transcription</keyword>
<dbReference type="PROSITE" id="PS01124">
    <property type="entry name" value="HTH_ARAC_FAMILY_2"/>
    <property type="match status" value="1"/>
</dbReference>
<keyword evidence="5" id="KW-0238">DNA-binding</keyword>
<keyword evidence="9" id="KW-0472">Membrane</keyword>
<dbReference type="OrthoDB" id="358279at2"/>
<feature type="coiled-coil region" evidence="8">
    <location>
        <begin position="831"/>
        <end position="868"/>
    </location>
</feature>
<protein>
    <recommendedName>
        <fullName evidence="2">histidine kinase</fullName>
        <ecNumber evidence="2">2.7.13.3</ecNumber>
    </recommendedName>
</protein>
<keyword evidence="9" id="KW-1133">Transmembrane helix</keyword>
<evidence type="ECO:0000313" key="14">
    <source>
        <dbReference type="Proteomes" id="UP000298616"/>
    </source>
</evidence>
<keyword evidence="3 7" id="KW-0597">Phosphoprotein</keyword>
<dbReference type="CDD" id="cd00082">
    <property type="entry name" value="HisKA"/>
    <property type="match status" value="1"/>
</dbReference>
<dbReference type="RefSeq" id="WP_137088880.1">
    <property type="nucleotide sequence ID" value="NZ_CP028923.1"/>
</dbReference>
<dbReference type="Pfam" id="PF02518">
    <property type="entry name" value="HATPase_c"/>
    <property type="match status" value="1"/>
</dbReference>
<dbReference type="Gene3D" id="2.130.10.10">
    <property type="entry name" value="YVTN repeat-like/Quinoprotein amine dehydrogenase"/>
    <property type="match status" value="3"/>
</dbReference>
<dbReference type="GO" id="GO:0000155">
    <property type="term" value="F:phosphorelay sensor kinase activity"/>
    <property type="evidence" value="ECO:0007669"/>
    <property type="project" value="InterPro"/>
</dbReference>
<dbReference type="Gene3D" id="3.30.565.10">
    <property type="entry name" value="Histidine kinase-like ATPase, C-terminal domain"/>
    <property type="match status" value="1"/>
</dbReference>
<dbReference type="InterPro" id="IPR011123">
    <property type="entry name" value="Y_Y_Y"/>
</dbReference>
<dbReference type="KEGG" id="fpf:DCC35_00210"/>
<dbReference type="PRINTS" id="PR00344">
    <property type="entry name" value="BCTRLSENSOR"/>
</dbReference>
<dbReference type="PROSITE" id="PS50110">
    <property type="entry name" value="RESPONSE_REGULATORY"/>
    <property type="match status" value="1"/>
</dbReference>
<dbReference type="SMART" id="SM00387">
    <property type="entry name" value="HATPase_c"/>
    <property type="match status" value="1"/>
</dbReference>
<reference evidence="13 14" key="1">
    <citation type="submission" date="2018-04" db="EMBL/GenBank/DDBJ databases">
        <title>Complete genome uncultured novel isolate.</title>
        <authorList>
            <person name="Merlino G."/>
        </authorList>
    </citation>
    <scope>NUCLEOTIDE SEQUENCE [LARGE SCALE GENOMIC DNA]</scope>
    <source>
        <strain evidence="14">R1DC9</strain>
    </source>
</reference>
<evidence type="ECO:0000259" key="10">
    <source>
        <dbReference type="PROSITE" id="PS01124"/>
    </source>
</evidence>
<dbReference type="SUPFAM" id="SSF52172">
    <property type="entry name" value="CheY-like"/>
    <property type="match status" value="1"/>
</dbReference>
<dbReference type="InterPro" id="IPR011006">
    <property type="entry name" value="CheY-like_superfamily"/>
</dbReference>
<dbReference type="GO" id="GO:0003700">
    <property type="term" value="F:DNA-binding transcription factor activity"/>
    <property type="evidence" value="ECO:0007669"/>
    <property type="project" value="InterPro"/>
</dbReference>
<dbReference type="Gene3D" id="1.10.10.60">
    <property type="entry name" value="Homeodomain-like"/>
    <property type="match status" value="1"/>
</dbReference>
<evidence type="ECO:0000256" key="1">
    <source>
        <dbReference type="ARBA" id="ARBA00000085"/>
    </source>
</evidence>
<dbReference type="SMART" id="SM00388">
    <property type="entry name" value="HisKA"/>
    <property type="match status" value="1"/>
</dbReference>
<dbReference type="Pfam" id="PF12833">
    <property type="entry name" value="HTH_18"/>
    <property type="match status" value="1"/>
</dbReference>
<dbReference type="SMART" id="SM00342">
    <property type="entry name" value="HTH_ARAC"/>
    <property type="match status" value="1"/>
</dbReference>
<evidence type="ECO:0000256" key="4">
    <source>
        <dbReference type="ARBA" id="ARBA00023015"/>
    </source>
</evidence>
<proteinExistence type="predicted"/>
<evidence type="ECO:0000256" key="8">
    <source>
        <dbReference type="SAM" id="Coils"/>
    </source>
</evidence>
<feature type="transmembrane region" description="Helical" evidence="9">
    <location>
        <begin position="12"/>
        <end position="31"/>
    </location>
</feature>
<dbReference type="InterPro" id="IPR036890">
    <property type="entry name" value="HATPase_C_sf"/>
</dbReference>
<dbReference type="InterPro" id="IPR001789">
    <property type="entry name" value="Sig_transdc_resp-reg_receiver"/>
</dbReference>
<dbReference type="PROSITE" id="PS50109">
    <property type="entry name" value="HIS_KIN"/>
    <property type="match status" value="1"/>
</dbReference>
<dbReference type="EC" id="2.7.13.3" evidence="2"/>
<dbReference type="Gene3D" id="2.60.40.10">
    <property type="entry name" value="Immunoglobulins"/>
    <property type="match status" value="1"/>
</dbReference>
<evidence type="ECO:0000256" key="6">
    <source>
        <dbReference type="ARBA" id="ARBA00023163"/>
    </source>
</evidence>
<evidence type="ECO:0000256" key="2">
    <source>
        <dbReference type="ARBA" id="ARBA00012438"/>
    </source>
</evidence>
<evidence type="ECO:0000256" key="5">
    <source>
        <dbReference type="ARBA" id="ARBA00023125"/>
    </source>
</evidence>
<evidence type="ECO:0000259" key="11">
    <source>
        <dbReference type="PROSITE" id="PS50109"/>
    </source>
</evidence>
<dbReference type="InterPro" id="IPR018062">
    <property type="entry name" value="HTH_AraC-typ_CS"/>
</dbReference>
<accession>A0A4D7JL79</accession>
<name>A0A4D7JL79_9BACT</name>
<feature type="domain" description="HTH araC/xylS-type" evidence="10">
    <location>
        <begin position="1285"/>
        <end position="1384"/>
    </location>
</feature>
<dbReference type="Gene3D" id="1.10.287.130">
    <property type="match status" value="1"/>
</dbReference>
<keyword evidence="8" id="KW-0175">Coiled coil</keyword>
<dbReference type="SMART" id="SM00448">
    <property type="entry name" value="REC"/>
    <property type="match status" value="1"/>
</dbReference>
<keyword evidence="4" id="KW-0805">Transcription regulation</keyword>
<feature type="modified residue" description="4-aspartylphosphate" evidence="7">
    <location>
        <position position="1186"/>
    </location>
</feature>
<dbReference type="InterPro" id="IPR004358">
    <property type="entry name" value="Sig_transdc_His_kin-like_C"/>
</dbReference>
<dbReference type="InterPro" id="IPR018060">
    <property type="entry name" value="HTH_AraC"/>
</dbReference>
<dbReference type="SUPFAM" id="SSF63829">
    <property type="entry name" value="Calcium-dependent phosphotriesterase"/>
    <property type="match status" value="1"/>
</dbReference>
<dbReference type="InterPro" id="IPR036097">
    <property type="entry name" value="HisK_dim/P_sf"/>
</dbReference>